<dbReference type="AlphaFoldDB" id="A0A8R7R454"/>
<reference evidence="2" key="3">
    <citation type="submission" date="2022-06" db="UniProtKB">
        <authorList>
            <consortium name="EnsemblPlants"/>
        </authorList>
    </citation>
    <scope>IDENTIFICATION</scope>
</reference>
<accession>A0A8R7R454</accession>
<keyword evidence="1" id="KW-0812">Transmembrane</keyword>
<evidence type="ECO:0000256" key="1">
    <source>
        <dbReference type="SAM" id="Phobius"/>
    </source>
</evidence>
<reference evidence="2" key="2">
    <citation type="submission" date="2018-03" db="EMBL/GenBank/DDBJ databases">
        <title>The Triticum urartu genome reveals the dynamic nature of wheat genome evolution.</title>
        <authorList>
            <person name="Ling H."/>
            <person name="Ma B."/>
            <person name="Shi X."/>
            <person name="Liu H."/>
            <person name="Dong L."/>
            <person name="Sun H."/>
            <person name="Cao Y."/>
            <person name="Gao Q."/>
            <person name="Zheng S."/>
            <person name="Li Y."/>
            <person name="Yu Y."/>
            <person name="Du H."/>
            <person name="Qi M."/>
            <person name="Li Y."/>
            <person name="Yu H."/>
            <person name="Cui Y."/>
            <person name="Wang N."/>
            <person name="Chen C."/>
            <person name="Wu H."/>
            <person name="Zhao Y."/>
            <person name="Zhang J."/>
            <person name="Li Y."/>
            <person name="Zhou W."/>
            <person name="Zhang B."/>
            <person name="Hu W."/>
            <person name="Eijk M."/>
            <person name="Tang J."/>
            <person name="Witsenboer H."/>
            <person name="Zhao S."/>
            <person name="Li Z."/>
            <person name="Zhang A."/>
            <person name="Wang D."/>
            <person name="Liang C."/>
        </authorList>
    </citation>
    <scope>NUCLEOTIDE SEQUENCE [LARGE SCALE GENOMIC DNA]</scope>
    <source>
        <strain evidence="2">cv. G1812</strain>
    </source>
</reference>
<protein>
    <submittedName>
        <fullName evidence="2">Uncharacterized protein</fullName>
    </submittedName>
</protein>
<keyword evidence="1" id="KW-1133">Transmembrane helix</keyword>
<organism evidence="2 3">
    <name type="scientific">Triticum urartu</name>
    <name type="common">Red wild einkorn</name>
    <name type="synonym">Crithodium urartu</name>
    <dbReference type="NCBI Taxonomy" id="4572"/>
    <lineage>
        <taxon>Eukaryota</taxon>
        <taxon>Viridiplantae</taxon>
        <taxon>Streptophyta</taxon>
        <taxon>Embryophyta</taxon>
        <taxon>Tracheophyta</taxon>
        <taxon>Spermatophyta</taxon>
        <taxon>Magnoliopsida</taxon>
        <taxon>Liliopsida</taxon>
        <taxon>Poales</taxon>
        <taxon>Poaceae</taxon>
        <taxon>BOP clade</taxon>
        <taxon>Pooideae</taxon>
        <taxon>Triticodae</taxon>
        <taxon>Triticeae</taxon>
        <taxon>Triticinae</taxon>
        <taxon>Triticum</taxon>
    </lineage>
</organism>
<proteinExistence type="predicted"/>
<dbReference type="Gramene" id="TuG1812G0700002945.01.T01">
    <property type="protein sequence ID" value="TuG1812G0700002945.01.T01.cds450469"/>
    <property type="gene ID" value="TuG1812G0700002945.01"/>
</dbReference>
<evidence type="ECO:0000313" key="2">
    <source>
        <dbReference type="EnsemblPlants" id="TuG1812G0700002945.01.T01.cds450469"/>
    </source>
</evidence>
<name>A0A8R7R454_TRIUA</name>
<sequence length="42" mass="5467">MRRKTLGRRKDFSGMYVYLKFIHIFRFFFIYNMLYFELVFDR</sequence>
<dbReference type="Proteomes" id="UP000015106">
    <property type="component" value="Chromosome 7"/>
</dbReference>
<dbReference type="EnsemblPlants" id="TuG1812G0700002945.01.T01">
    <property type="protein sequence ID" value="TuG1812G0700002945.01.T01.cds450469"/>
    <property type="gene ID" value="TuG1812G0700002945.01"/>
</dbReference>
<keyword evidence="1" id="KW-0472">Membrane</keyword>
<reference evidence="3" key="1">
    <citation type="journal article" date="2013" name="Nature">
        <title>Draft genome of the wheat A-genome progenitor Triticum urartu.</title>
        <authorList>
            <person name="Ling H.Q."/>
            <person name="Zhao S."/>
            <person name="Liu D."/>
            <person name="Wang J."/>
            <person name="Sun H."/>
            <person name="Zhang C."/>
            <person name="Fan H."/>
            <person name="Li D."/>
            <person name="Dong L."/>
            <person name="Tao Y."/>
            <person name="Gao C."/>
            <person name="Wu H."/>
            <person name="Li Y."/>
            <person name="Cui Y."/>
            <person name="Guo X."/>
            <person name="Zheng S."/>
            <person name="Wang B."/>
            <person name="Yu K."/>
            <person name="Liang Q."/>
            <person name="Yang W."/>
            <person name="Lou X."/>
            <person name="Chen J."/>
            <person name="Feng M."/>
            <person name="Jian J."/>
            <person name="Zhang X."/>
            <person name="Luo G."/>
            <person name="Jiang Y."/>
            <person name="Liu J."/>
            <person name="Wang Z."/>
            <person name="Sha Y."/>
            <person name="Zhang B."/>
            <person name="Wu H."/>
            <person name="Tang D."/>
            <person name="Shen Q."/>
            <person name="Xue P."/>
            <person name="Zou S."/>
            <person name="Wang X."/>
            <person name="Liu X."/>
            <person name="Wang F."/>
            <person name="Yang Y."/>
            <person name="An X."/>
            <person name="Dong Z."/>
            <person name="Zhang K."/>
            <person name="Zhang X."/>
            <person name="Luo M.C."/>
            <person name="Dvorak J."/>
            <person name="Tong Y."/>
            <person name="Wang J."/>
            <person name="Yang H."/>
            <person name="Li Z."/>
            <person name="Wang D."/>
            <person name="Zhang A."/>
            <person name="Wang J."/>
        </authorList>
    </citation>
    <scope>NUCLEOTIDE SEQUENCE</scope>
    <source>
        <strain evidence="3">cv. G1812</strain>
    </source>
</reference>
<feature type="transmembrane region" description="Helical" evidence="1">
    <location>
        <begin position="21"/>
        <end position="40"/>
    </location>
</feature>
<keyword evidence="3" id="KW-1185">Reference proteome</keyword>
<evidence type="ECO:0000313" key="3">
    <source>
        <dbReference type="Proteomes" id="UP000015106"/>
    </source>
</evidence>